<name>A0A0B1RXQ1_OESDE</name>
<dbReference type="InterPro" id="IPR003959">
    <property type="entry name" value="ATPase_AAA_core"/>
</dbReference>
<dbReference type="SUPFAM" id="SSF52540">
    <property type="entry name" value="P-loop containing nucleoside triphosphate hydrolases"/>
    <property type="match status" value="1"/>
</dbReference>
<dbReference type="Proteomes" id="UP000053660">
    <property type="component" value="Unassembled WGS sequence"/>
</dbReference>
<dbReference type="GO" id="GO:0005759">
    <property type="term" value="C:mitochondrial matrix"/>
    <property type="evidence" value="ECO:0007669"/>
    <property type="project" value="TreeGrafter"/>
</dbReference>
<dbReference type="Pfam" id="PF07724">
    <property type="entry name" value="AAA_2"/>
    <property type="match status" value="1"/>
</dbReference>
<organism evidence="2 3">
    <name type="scientific">Oesophagostomum dentatum</name>
    <name type="common">Nodular worm</name>
    <dbReference type="NCBI Taxonomy" id="61180"/>
    <lineage>
        <taxon>Eukaryota</taxon>
        <taxon>Metazoa</taxon>
        <taxon>Ecdysozoa</taxon>
        <taxon>Nematoda</taxon>
        <taxon>Chromadorea</taxon>
        <taxon>Rhabditida</taxon>
        <taxon>Rhabditina</taxon>
        <taxon>Rhabditomorpha</taxon>
        <taxon>Strongyloidea</taxon>
        <taxon>Strongylidae</taxon>
        <taxon>Oesophagostomum</taxon>
    </lineage>
</organism>
<feature type="domain" description="ATPase AAA-type core" evidence="1">
    <location>
        <begin position="3"/>
        <end position="119"/>
    </location>
</feature>
<dbReference type="AlphaFoldDB" id="A0A0B1RXQ1"/>
<protein>
    <submittedName>
        <fullName evidence="2">ATPase family protein</fullName>
    </submittedName>
</protein>
<dbReference type="GO" id="GO:0016887">
    <property type="term" value="F:ATP hydrolysis activity"/>
    <property type="evidence" value="ECO:0007669"/>
    <property type="project" value="InterPro"/>
</dbReference>
<dbReference type="InterPro" id="IPR027417">
    <property type="entry name" value="P-loop_NTPase"/>
</dbReference>
<evidence type="ECO:0000313" key="3">
    <source>
        <dbReference type="Proteomes" id="UP000053660"/>
    </source>
</evidence>
<accession>A0A0B1RXQ1</accession>
<dbReference type="PANTHER" id="PTHR48102:SF10">
    <property type="entry name" value="ATP-DEPENDENT CLP PROTEASE ATP-BINDING SUBUNIT CLPX"/>
    <property type="match status" value="1"/>
</dbReference>
<evidence type="ECO:0000313" key="2">
    <source>
        <dbReference type="EMBL" id="KHJ75982.1"/>
    </source>
</evidence>
<sequence>MCDCTTLTQAGYVGEDVESVIQKLLVNADGDVERAQYGIVFLDEFDKIHSSCDPVHSVGNRDVGGRGVQQALLKLVEGTRAKVKIPGHMGSKVEVDTTDVLFIASGAFSDLEQIVARRIDKRILGFGANCTNLTEDLLSGDETVVAGTKNELLAQTDQSDLMK</sequence>
<proteinExistence type="predicted"/>
<dbReference type="Gene3D" id="3.40.50.300">
    <property type="entry name" value="P-loop containing nucleotide triphosphate hydrolases"/>
    <property type="match status" value="1"/>
</dbReference>
<dbReference type="GO" id="GO:0005524">
    <property type="term" value="F:ATP binding"/>
    <property type="evidence" value="ECO:0007669"/>
    <property type="project" value="InterPro"/>
</dbReference>
<dbReference type="OrthoDB" id="1721884at2759"/>
<evidence type="ECO:0000259" key="1">
    <source>
        <dbReference type="Pfam" id="PF07724"/>
    </source>
</evidence>
<keyword evidence="3" id="KW-1185">Reference proteome</keyword>
<reference evidence="2 3" key="1">
    <citation type="submission" date="2014-03" db="EMBL/GenBank/DDBJ databases">
        <title>Draft genome of the hookworm Oesophagostomum dentatum.</title>
        <authorList>
            <person name="Mitreva M."/>
        </authorList>
    </citation>
    <scope>NUCLEOTIDE SEQUENCE [LARGE SCALE GENOMIC DNA]</scope>
    <source>
        <strain evidence="2 3">OD-Hann</strain>
    </source>
</reference>
<dbReference type="InterPro" id="IPR050052">
    <property type="entry name" value="ATP-dep_Clp_protease_ClpX"/>
</dbReference>
<gene>
    <name evidence="2" type="ORF">OESDEN_24399</name>
</gene>
<dbReference type="GO" id="GO:0051603">
    <property type="term" value="P:proteolysis involved in protein catabolic process"/>
    <property type="evidence" value="ECO:0007669"/>
    <property type="project" value="TreeGrafter"/>
</dbReference>
<dbReference type="PANTHER" id="PTHR48102">
    <property type="entry name" value="ATP-DEPENDENT CLP PROTEASE ATP-BINDING SUBUNIT CLPX-LIKE, MITOCHONDRIAL-RELATED"/>
    <property type="match status" value="1"/>
</dbReference>
<dbReference type="EMBL" id="KN612209">
    <property type="protein sequence ID" value="KHJ75982.1"/>
    <property type="molecule type" value="Genomic_DNA"/>
</dbReference>